<gene>
    <name evidence="2" type="ORF">HDU87_001699</name>
</gene>
<dbReference type="AlphaFoldDB" id="A0AAD5TBP9"/>
<dbReference type="Proteomes" id="UP001212152">
    <property type="component" value="Unassembled WGS sequence"/>
</dbReference>
<dbReference type="InterPro" id="IPR057494">
    <property type="entry name" value="Rossman_Mical"/>
</dbReference>
<sequence length="611" mass="66293">MATPQARFTAFIEASDVGDTVAAFEQLKLHDQSVSGQTLYERLRAGLLPNVIYRQKGYFTLLDQKIAAAKSVWPANFLPKRFLISGAGPCGLRAAVELAAIGHDVSLIELRNQFSRHNIIKTWNATIADLTSLGLGLFVPAFQPHGHLHLETRKIQLVLLKTALMLGVTVQYDAGLCGLVDPASDIAASKSNFCAWTLPAAEARAFCRARSHLPPIESESVPAELALQVNPDLEATAERRNKVDFLQRALSSDGAVLSAGQPLDPRAGLIEFDALLVAEGEASTLMRHLGFDRKYARFAEAIGLVINLDFSPAVAAAKRGMRAPELMLPEFVVGRTEAMWRTGILGKLDRAGIQVENIEYMRGLRTHFLVVTVKRASLLAAKVLCENVGAIRDTLAASNVDIGELRSFARSIASSAGVPEDAPFCDRHGVQIFDFSSKGMVMQSMKVLESENQSKAVVLPIGDAYQNPFWPQGLGINRGFQTTLDAVHAAHLFFAASPDVAVEERAFSRRTCEWSTLSNEGLRLPTPAAPWTADPLSRYDISVYKSIHLHDMADPNVLLGAAGFWATTDAPAFCDAEGQAAAAANIKMPKRVMAQLGLEDMRGKEIVSPGR</sequence>
<name>A0AAD5TBP9_9FUNG</name>
<dbReference type="EMBL" id="JADGJQ010000143">
    <property type="protein sequence ID" value="KAJ3167271.1"/>
    <property type="molecule type" value="Genomic_DNA"/>
</dbReference>
<keyword evidence="3" id="KW-1185">Reference proteome</keyword>
<dbReference type="SUPFAM" id="SSF51905">
    <property type="entry name" value="FAD/NAD(P)-binding domain"/>
    <property type="match status" value="1"/>
</dbReference>
<evidence type="ECO:0000259" key="1">
    <source>
        <dbReference type="Pfam" id="PF25413"/>
    </source>
</evidence>
<feature type="domain" description="[F-actin]-monooxygenase MICAL1-3-like Rossman" evidence="1">
    <location>
        <begin position="350"/>
        <end position="414"/>
    </location>
</feature>
<organism evidence="2 3">
    <name type="scientific">Geranomyces variabilis</name>
    <dbReference type="NCBI Taxonomy" id="109894"/>
    <lineage>
        <taxon>Eukaryota</taxon>
        <taxon>Fungi</taxon>
        <taxon>Fungi incertae sedis</taxon>
        <taxon>Chytridiomycota</taxon>
        <taxon>Chytridiomycota incertae sedis</taxon>
        <taxon>Chytridiomycetes</taxon>
        <taxon>Spizellomycetales</taxon>
        <taxon>Powellomycetaceae</taxon>
        <taxon>Geranomyces</taxon>
    </lineage>
</organism>
<evidence type="ECO:0000313" key="2">
    <source>
        <dbReference type="EMBL" id="KAJ3167271.1"/>
    </source>
</evidence>
<comment type="caution">
    <text evidence="2">The sequence shown here is derived from an EMBL/GenBank/DDBJ whole genome shotgun (WGS) entry which is preliminary data.</text>
</comment>
<evidence type="ECO:0000313" key="3">
    <source>
        <dbReference type="Proteomes" id="UP001212152"/>
    </source>
</evidence>
<accession>A0AAD5TBP9</accession>
<proteinExistence type="predicted"/>
<dbReference type="Pfam" id="PF25413">
    <property type="entry name" value="Rossman_Mical"/>
    <property type="match status" value="1"/>
</dbReference>
<reference evidence="2" key="1">
    <citation type="submission" date="2020-05" db="EMBL/GenBank/DDBJ databases">
        <title>Phylogenomic resolution of chytrid fungi.</title>
        <authorList>
            <person name="Stajich J.E."/>
            <person name="Amses K."/>
            <person name="Simmons R."/>
            <person name="Seto K."/>
            <person name="Myers J."/>
            <person name="Bonds A."/>
            <person name="Quandt C.A."/>
            <person name="Barry K."/>
            <person name="Liu P."/>
            <person name="Grigoriev I."/>
            <person name="Longcore J.E."/>
            <person name="James T.Y."/>
        </authorList>
    </citation>
    <scope>NUCLEOTIDE SEQUENCE</scope>
    <source>
        <strain evidence="2">JEL0379</strain>
    </source>
</reference>
<dbReference type="InterPro" id="IPR036188">
    <property type="entry name" value="FAD/NAD-bd_sf"/>
</dbReference>
<protein>
    <recommendedName>
        <fullName evidence="1">[F-actin]-monooxygenase MICAL1-3-like Rossman domain-containing protein</fullName>
    </recommendedName>
</protein>
<dbReference type="Gene3D" id="3.50.50.60">
    <property type="entry name" value="FAD/NAD(P)-binding domain"/>
    <property type="match status" value="2"/>
</dbReference>